<evidence type="ECO:0000313" key="2">
    <source>
        <dbReference type="Proteomes" id="UP000054485"/>
    </source>
</evidence>
<dbReference type="HOGENOM" id="CLU_842430_0_0_1"/>
<accession>A0A0C9ZW79</accession>
<evidence type="ECO:0000313" key="1">
    <source>
        <dbReference type="EMBL" id="KIK33691.1"/>
    </source>
</evidence>
<name>A0A0C9ZW79_9AGAM</name>
<reference evidence="1 2" key="1">
    <citation type="submission" date="2014-04" db="EMBL/GenBank/DDBJ databases">
        <authorList>
            <consortium name="DOE Joint Genome Institute"/>
            <person name="Kuo A."/>
            <person name="Ruytinx J."/>
            <person name="Rineau F."/>
            <person name="Colpaert J."/>
            <person name="Kohler A."/>
            <person name="Nagy L.G."/>
            <person name="Floudas D."/>
            <person name="Copeland A."/>
            <person name="Barry K.W."/>
            <person name="Cichocki N."/>
            <person name="Veneault-Fourrey C."/>
            <person name="LaButti K."/>
            <person name="Lindquist E.A."/>
            <person name="Lipzen A."/>
            <person name="Lundell T."/>
            <person name="Morin E."/>
            <person name="Murat C."/>
            <person name="Sun H."/>
            <person name="Tunlid A."/>
            <person name="Henrissat B."/>
            <person name="Grigoriev I.V."/>
            <person name="Hibbett D.S."/>
            <person name="Martin F."/>
            <person name="Nordberg H.P."/>
            <person name="Cantor M.N."/>
            <person name="Hua S.X."/>
        </authorList>
    </citation>
    <scope>NUCLEOTIDE SEQUENCE [LARGE SCALE GENOMIC DNA]</scope>
    <source>
        <strain evidence="1 2">UH-Slu-Lm8-n1</strain>
    </source>
</reference>
<dbReference type="EMBL" id="KN835887">
    <property type="protein sequence ID" value="KIK33691.1"/>
    <property type="molecule type" value="Genomic_DNA"/>
</dbReference>
<proteinExistence type="predicted"/>
<reference evidence="2" key="2">
    <citation type="submission" date="2015-01" db="EMBL/GenBank/DDBJ databases">
        <title>Evolutionary Origins and Diversification of the Mycorrhizal Mutualists.</title>
        <authorList>
            <consortium name="DOE Joint Genome Institute"/>
            <consortium name="Mycorrhizal Genomics Consortium"/>
            <person name="Kohler A."/>
            <person name="Kuo A."/>
            <person name="Nagy L.G."/>
            <person name="Floudas D."/>
            <person name="Copeland A."/>
            <person name="Barry K.W."/>
            <person name="Cichocki N."/>
            <person name="Veneault-Fourrey C."/>
            <person name="LaButti K."/>
            <person name="Lindquist E.A."/>
            <person name="Lipzen A."/>
            <person name="Lundell T."/>
            <person name="Morin E."/>
            <person name="Murat C."/>
            <person name="Riley R."/>
            <person name="Ohm R."/>
            <person name="Sun H."/>
            <person name="Tunlid A."/>
            <person name="Henrissat B."/>
            <person name="Grigoriev I.V."/>
            <person name="Hibbett D.S."/>
            <person name="Martin F."/>
        </authorList>
    </citation>
    <scope>NUCLEOTIDE SEQUENCE [LARGE SCALE GENOMIC DNA]</scope>
    <source>
        <strain evidence="2">UH-Slu-Lm8-n1</strain>
    </source>
</reference>
<dbReference type="Proteomes" id="UP000054485">
    <property type="component" value="Unassembled WGS sequence"/>
</dbReference>
<dbReference type="InParanoid" id="A0A0C9ZW79"/>
<gene>
    <name evidence="1" type="ORF">CY34DRAFT_18213</name>
</gene>
<dbReference type="STRING" id="930992.A0A0C9ZW79"/>
<protein>
    <submittedName>
        <fullName evidence="1">Uncharacterized protein</fullName>
    </submittedName>
</protein>
<keyword evidence="2" id="KW-1185">Reference proteome</keyword>
<dbReference type="AlphaFoldDB" id="A0A0C9ZW79"/>
<sequence length="330" mass="36287">MHKEIPENEMVKKIAWGIQEPIIQDWYLNDQDHFNKLLFAEYIKEITETDLHKWIDKVKVLNSKHMRNAAQQKKVVEVVALHTAQGKTTGNKKLNLSSHLNAKAGQMLSTTTSTKSFTCLPSLTDEEHQLLCDNDRCFKCHEPFVQHSMLNCSKGFPDGATYKLLTTTSVAAKKVKKNTTTTIAAVDIQDMVAVIMPSMALGNRTDSEECMASFMTPHLTWECLVDSPAVSSSVVISALIDHGSPAVLIDNTLANRLGLCYFVLSKPFPISVALSSVAAARASSPAIAEIKMWLAKPLQMNGLHTQGPGSANLAMACRSSQLAAVIFRFL</sequence>
<dbReference type="OrthoDB" id="2369050at2759"/>
<organism evidence="1 2">
    <name type="scientific">Suillus luteus UH-Slu-Lm8-n1</name>
    <dbReference type="NCBI Taxonomy" id="930992"/>
    <lineage>
        <taxon>Eukaryota</taxon>
        <taxon>Fungi</taxon>
        <taxon>Dikarya</taxon>
        <taxon>Basidiomycota</taxon>
        <taxon>Agaricomycotina</taxon>
        <taxon>Agaricomycetes</taxon>
        <taxon>Agaricomycetidae</taxon>
        <taxon>Boletales</taxon>
        <taxon>Suillineae</taxon>
        <taxon>Suillaceae</taxon>
        <taxon>Suillus</taxon>
    </lineage>
</organism>